<accession>A0A0F0L8Q1</accession>
<name>A0A0F0L8Q1_9MICO</name>
<dbReference type="AlphaFoldDB" id="A0A0F0L8Q1"/>
<dbReference type="SMART" id="SM00507">
    <property type="entry name" value="HNHc"/>
    <property type="match status" value="1"/>
</dbReference>
<organism evidence="3 4">
    <name type="scientific">Microbacterium azadirachtae</name>
    <dbReference type="NCBI Taxonomy" id="582680"/>
    <lineage>
        <taxon>Bacteria</taxon>
        <taxon>Bacillati</taxon>
        <taxon>Actinomycetota</taxon>
        <taxon>Actinomycetes</taxon>
        <taxon>Micrococcales</taxon>
        <taxon>Microbacteriaceae</taxon>
        <taxon>Microbacterium</taxon>
    </lineage>
</organism>
<feature type="compositionally biased region" description="Pro residues" evidence="1">
    <location>
        <begin position="438"/>
        <end position="447"/>
    </location>
</feature>
<feature type="domain" description="HNH nuclease" evidence="2">
    <location>
        <begin position="344"/>
        <end position="396"/>
    </location>
</feature>
<evidence type="ECO:0000256" key="1">
    <source>
        <dbReference type="SAM" id="MobiDB-lite"/>
    </source>
</evidence>
<dbReference type="CDD" id="cd00085">
    <property type="entry name" value="HNHc"/>
    <property type="match status" value="1"/>
</dbReference>
<keyword evidence="4" id="KW-1185">Reference proteome</keyword>
<evidence type="ECO:0000313" key="3">
    <source>
        <dbReference type="EMBL" id="KJL29064.1"/>
    </source>
</evidence>
<dbReference type="PATRIC" id="fig|582680.7.peg.397"/>
<dbReference type="InterPro" id="IPR003615">
    <property type="entry name" value="HNH_nuc"/>
</dbReference>
<dbReference type="InterPro" id="IPR003870">
    <property type="entry name" value="DUF222"/>
</dbReference>
<protein>
    <recommendedName>
        <fullName evidence="2">HNH nuclease domain-containing protein</fullName>
    </recommendedName>
</protein>
<comment type="caution">
    <text evidence="3">The sequence shown here is derived from an EMBL/GenBank/DDBJ whole genome shotgun (WGS) entry which is preliminary data.</text>
</comment>
<evidence type="ECO:0000259" key="2">
    <source>
        <dbReference type="SMART" id="SM00507"/>
    </source>
</evidence>
<dbReference type="Proteomes" id="UP000033448">
    <property type="component" value="Unassembled WGS sequence"/>
</dbReference>
<sequence length="447" mass="47711">MTNSMAMADPGVDPARLLDAVVSGLRATEASIVRLQAVKEGFLAVAHRIADDLAGSLEHGPSAELAHRSVAAELAAVLHMSDRVVQGRMSQAAELVHRFPETMRAFAEARIGLPHVRQIQDAGARLSDAVRAEFEAVAVAASEGETPHRAKAVVQRVAERLAPRSLTERHRVAQAQRRVWREDLGDGQKLLGLIHSAAIVDGIYDRLTQQAHEVTTANTRAVRGETAPEALGDPADDRTTDQLRADLCADVLLTGTPSGHDTTAGLLGAIHARVEVTVPVLTLINATTGSGGREEQPGELTGGPPIDTDTARILAGDVTSWERVLTHPVTGGVLAVDRYRPGADLRRLLHARDARCRFPTCGLPPSAHDLDHTIDAAHGGLTDAGNLAGLCRRHHVLKHHTSWTVTQRGAGILEWTSPTGRTYIDTPPAPVTFTTTDPYPPPDAAPF</sequence>
<evidence type="ECO:0000313" key="4">
    <source>
        <dbReference type="Proteomes" id="UP000033448"/>
    </source>
</evidence>
<gene>
    <name evidence="3" type="ORF">RL72_00381</name>
</gene>
<feature type="region of interest" description="Disordered" evidence="1">
    <location>
        <begin position="426"/>
        <end position="447"/>
    </location>
</feature>
<feature type="region of interest" description="Disordered" evidence="1">
    <location>
        <begin position="287"/>
        <end position="307"/>
    </location>
</feature>
<dbReference type="RefSeq" id="WP_052674123.1">
    <property type="nucleotide sequence ID" value="NZ_JYIT01000049.1"/>
</dbReference>
<proteinExistence type="predicted"/>
<reference evidence="3 4" key="1">
    <citation type="submission" date="2015-02" db="EMBL/GenBank/DDBJ databases">
        <title>Draft genome sequences of ten Microbacterium spp. with emphasis on heavy metal contaminated environments.</title>
        <authorList>
            <person name="Corretto E."/>
        </authorList>
    </citation>
    <scope>NUCLEOTIDE SEQUENCE [LARGE SCALE GENOMIC DNA]</scope>
    <source>
        <strain evidence="3 4">DSM 23848</strain>
    </source>
</reference>
<dbReference type="Gene3D" id="1.10.30.50">
    <property type="match status" value="1"/>
</dbReference>
<dbReference type="EMBL" id="JYIT01000049">
    <property type="protein sequence ID" value="KJL29064.1"/>
    <property type="molecule type" value="Genomic_DNA"/>
</dbReference>
<dbReference type="Pfam" id="PF02720">
    <property type="entry name" value="DUF222"/>
    <property type="match status" value="1"/>
</dbReference>